<gene>
    <name evidence="3" type="ORF">JBS370_LOCUS31497</name>
    <name evidence="2" type="ORF">ZHD862_LOCUS36136</name>
</gene>
<protein>
    <submittedName>
        <fullName evidence="3">Uncharacterized protein</fullName>
    </submittedName>
</protein>
<reference evidence="3" key="1">
    <citation type="submission" date="2021-02" db="EMBL/GenBank/DDBJ databases">
        <authorList>
            <person name="Nowell W R."/>
        </authorList>
    </citation>
    <scope>NUCLEOTIDE SEQUENCE</scope>
</reference>
<feature type="compositionally biased region" description="Basic residues" evidence="1">
    <location>
        <begin position="226"/>
        <end position="237"/>
    </location>
</feature>
<organism evidence="3 4">
    <name type="scientific">Rotaria sordida</name>
    <dbReference type="NCBI Taxonomy" id="392033"/>
    <lineage>
        <taxon>Eukaryota</taxon>
        <taxon>Metazoa</taxon>
        <taxon>Spiralia</taxon>
        <taxon>Gnathifera</taxon>
        <taxon>Rotifera</taxon>
        <taxon>Eurotatoria</taxon>
        <taxon>Bdelloidea</taxon>
        <taxon>Philodinida</taxon>
        <taxon>Philodinidae</taxon>
        <taxon>Rotaria</taxon>
    </lineage>
</organism>
<comment type="caution">
    <text evidence="3">The sequence shown here is derived from an EMBL/GenBank/DDBJ whole genome shotgun (WGS) entry which is preliminary data.</text>
</comment>
<dbReference type="EMBL" id="CAJNOT010005639">
    <property type="protein sequence ID" value="CAF1471116.1"/>
    <property type="molecule type" value="Genomic_DNA"/>
</dbReference>
<evidence type="ECO:0000313" key="2">
    <source>
        <dbReference type="EMBL" id="CAF1471116.1"/>
    </source>
</evidence>
<sequence length="337" mass="38686">MPMKKRKRCLTKSKVRRGVNKNKEFHFRATNNRDGISTRNNSMPRSNVVVADVVESSTSNKENLDCTKKRGANIKDLELEKKIDDDIEQNDLVSDTDSETGKLVIDEKCIEDETENETEKKIQKIFQVSFNRKKNTDCQLSSNELLNFSDTSNTSSSSSCRKKKYFDSSSEVTLEQVLRENVQLKKQIEEYQKNWIPKPKGDAASYLIELGQSLSNDTDCKEKQKQKQKQNKNNNKKIKKKTIKRICITLNLTKAQLKESKHHSDITKTCRTITKLIYPDVSTCAEMLVSTTPTQILHAIHEYVKLVHHQPKVSIHKLNNAIGNVFSAAKREQQRNP</sequence>
<dbReference type="AlphaFoldDB" id="A0A819UJM0"/>
<evidence type="ECO:0000313" key="3">
    <source>
        <dbReference type="EMBL" id="CAF4095958.1"/>
    </source>
</evidence>
<evidence type="ECO:0000313" key="4">
    <source>
        <dbReference type="Proteomes" id="UP000663836"/>
    </source>
</evidence>
<evidence type="ECO:0000256" key="1">
    <source>
        <dbReference type="SAM" id="MobiDB-lite"/>
    </source>
</evidence>
<dbReference type="Proteomes" id="UP000663864">
    <property type="component" value="Unassembled WGS sequence"/>
</dbReference>
<name>A0A819UJM0_9BILA</name>
<dbReference type="Proteomes" id="UP000663836">
    <property type="component" value="Unassembled WGS sequence"/>
</dbReference>
<accession>A0A819UJM0</accession>
<proteinExistence type="predicted"/>
<feature type="region of interest" description="Disordered" evidence="1">
    <location>
        <begin position="218"/>
        <end position="237"/>
    </location>
</feature>
<dbReference type="EMBL" id="CAJOBD010007800">
    <property type="protein sequence ID" value="CAF4095958.1"/>
    <property type="molecule type" value="Genomic_DNA"/>
</dbReference>